<evidence type="ECO:0000313" key="7">
    <source>
        <dbReference type="Proteomes" id="UP001206128"/>
    </source>
</evidence>
<keyword evidence="3" id="KW-0732">Signal</keyword>
<dbReference type="SUPFAM" id="SSF53474">
    <property type="entry name" value="alpha/beta-Hydrolases"/>
    <property type="match status" value="1"/>
</dbReference>
<dbReference type="InterPro" id="IPR029058">
    <property type="entry name" value="AB_hydrolase_fold"/>
</dbReference>
<dbReference type="Gene3D" id="3.40.50.1820">
    <property type="entry name" value="alpha/beta hydrolase"/>
    <property type="match status" value="1"/>
</dbReference>
<evidence type="ECO:0000256" key="2">
    <source>
        <dbReference type="ARBA" id="ARBA00022801"/>
    </source>
</evidence>
<dbReference type="EC" id="3.1.1.-" evidence="3"/>
<dbReference type="Proteomes" id="UP001206128">
    <property type="component" value="Unassembled WGS sequence"/>
</dbReference>
<accession>A0AAE3KJZ3</accession>
<keyword evidence="7" id="KW-1185">Reference proteome</keyword>
<evidence type="ECO:0000256" key="4">
    <source>
        <dbReference type="SAM" id="MobiDB-lite"/>
    </source>
</evidence>
<name>A0AAE3KJZ3_9PSEU</name>
<organism evidence="6 7">
    <name type="scientific">Goodfellowiella coeruleoviolacea</name>
    <dbReference type="NCBI Taxonomy" id="334858"/>
    <lineage>
        <taxon>Bacteria</taxon>
        <taxon>Bacillati</taxon>
        <taxon>Actinomycetota</taxon>
        <taxon>Actinomycetes</taxon>
        <taxon>Pseudonocardiales</taxon>
        <taxon>Pseudonocardiaceae</taxon>
        <taxon>Goodfellowiella</taxon>
    </lineage>
</organism>
<feature type="chain" id="PRO_5041783029" description="Carboxylic ester hydrolase" evidence="3">
    <location>
        <begin position="22"/>
        <end position="529"/>
    </location>
</feature>
<comment type="caution">
    <text evidence="6">The sequence shown here is derived from an EMBL/GenBank/DDBJ whole genome shotgun (WGS) entry which is preliminary data.</text>
</comment>
<feature type="domain" description="Carboxylesterase type B" evidence="5">
    <location>
        <begin position="33"/>
        <end position="501"/>
    </location>
</feature>
<evidence type="ECO:0000256" key="3">
    <source>
        <dbReference type="RuleBase" id="RU361235"/>
    </source>
</evidence>
<feature type="signal peptide" evidence="3">
    <location>
        <begin position="1"/>
        <end position="21"/>
    </location>
</feature>
<dbReference type="Pfam" id="PF00135">
    <property type="entry name" value="COesterase"/>
    <property type="match status" value="1"/>
</dbReference>
<keyword evidence="2 3" id="KW-0378">Hydrolase</keyword>
<dbReference type="InterPro" id="IPR050309">
    <property type="entry name" value="Type-B_Carboxylest/Lipase"/>
</dbReference>
<dbReference type="AlphaFoldDB" id="A0AAE3KJZ3"/>
<evidence type="ECO:0000259" key="5">
    <source>
        <dbReference type="Pfam" id="PF00135"/>
    </source>
</evidence>
<evidence type="ECO:0000313" key="6">
    <source>
        <dbReference type="EMBL" id="MCP2164873.1"/>
    </source>
</evidence>
<dbReference type="PROSITE" id="PS00122">
    <property type="entry name" value="CARBOXYLESTERASE_B_1"/>
    <property type="match status" value="1"/>
</dbReference>
<dbReference type="InterPro" id="IPR002018">
    <property type="entry name" value="CarbesteraseB"/>
</dbReference>
<dbReference type="RefSeq" id="WP_253769034.1">
    <property type="nucleotide sequence ID" value="NZ_JAMTCK010000003.1"/>
</dbReference>
<sequence>MTGWRGVAALAGAVVVLVACGAPVGAGDQPHPDPVVRTASGELRGAEQDGVRRFRGIPYAAPPVGELRWQPPQPVRPWPDQRDATASGPACVQPEAPDMPEGTPHSEDCLTLDVTTPAEPGAGRPVLVWLPGGGFITGAGSIYDPARLVRAGEIVVVTVNYRLGVFGFFAHPELGETSNFGLLDQVAALEWVRANIAAFGGDPGRVTLGGVSAGAMSACTLMTAPAAAGLFHQAIVHSGSCGTSHPAGAIGEGVDAISSWHPISTIQRNGQALAGQLSCADLACLRAKPAEELLPHTGQFPLIAYGTSLVPEEPAAVFAAGRQAGVPLLQGTTHDEHVEFVLAAYPGGITADRYSAMLRTAFGPRAPDVEQRYPVDEFPSPAAAASRVFTDRDWICPSWKSGLDQARKAATYAWVFTDPSAPTPSGQPLPEHVRPATAHGGDASYLFDFPNGPALTSAQRPLADQLVGYWSRFVRTGDPNGAGSPVWPRLDAGNPDASNTDTGNAALELTQDGARPIDVAATHHCGLWF</sequence>
<dbReference type="InterPro" id="IPR019826">
    <property type="entry name" value="Carboxylesterase_B_AS"/>
</dbReference>
<proteinExistence type="inferred from homology"/>
<protein>
    <recommendedName>
        <fullName evidence="3">Carboxylic ester hydrolase</fullName>
        <ecNumber evidence="3">3.1.1.-</ecNumber>
    </recommendedName>
</protein>
<reference evidence="6" key="1">
    <citation type="submission" date="2022-06" db="EMBL/GenBank/DDBJ databases">
        <title>Genomic Encyclopedia of Archaeal and Bacterial Type Strains, Phase II (KMG-II): from individual species to whole genera.</title>
        <authorList>
            <person name="Goeker M."/>
        </authorList>
    </citation>
    <scope>NUCLEOTIDE SEQUENCE</scope>
    <source>
        <strain evidence="6">DSM 43935</strain>
    </source>
</reference>
<feature type="region of interest" description="Disordered" evidence="4">
    <location>
        <begin position="63"/>
        <end position="104"/>
    </location>
</feature>
<dbReference type="PANTHER" id="PTHR11559">
    <property type="entry name" value="CARBOXYLESTERASE"/>
    <property type="match status" value="1"/>
</dbReference>
<dbReference type="GO" id="GO:0016787">
    <property type="term" value="F:hydrolase activity"/>
    <property type="evidence" value="ECO:0007669"/>
    <property type="project" value="UniProtKB-KW"/>
</dbReference>
<evidence type="ECO:0000256" key="1">
    <source>
        <dbReference type="ARBA" id="ARBA00005964"/>
    </source>
</evidence>
<dbReference type="EMBL" id="JAMTCK010000003">
    <property type="protein sequence ID" value="MCP2164873.1"/>
    <property type="molecule type" value="Genomic_DNA"/>
</dbReference>
<dbReference type="PROSITE" id="PS51257">
    <property type="entry name" value="PROKAR_LIPOPROTEIN"/>
    <property type="match status" value="1"/>
</dbReference>
<gene>
    <name evidence="6" type="ORF">LX83_001713</name>
</gene>
<comment type="similarity">
    <text evidence="1 3">Belongs to the type-B carboxylesterase/lipase family.</text>
</comment>